<evidence type="ECO:0000256" key="1">
    <source>
        <dbReference type="ARBA" id="ARBA00022962"/>
    </source>
</evidence>
<keyword evidence="4" id="KW-0378">Hydrolase</keyword>
<dbReference type="RefSeq" id="XP_017992168.1">
    <property type="nucleotide sequence ID" value="XM_018135191.1"/>
</dbReference>
<comment type="caution">
    <text evidence="4">The sequence shown here is derived from an EMBL/GenBank/DDBJ whole genome shotgun (WGS) entry which is preliminary data.</text>
</comment>
<gene>
    <name evidence="4" type="ORF">Malapachy_0676</name>
</gene>
<dbReference type="GeneID" id="28727066"/>
<dbReference type="SUPFAM" id="SSF56235">
    <property type="entry name" value="N-terminal nucleophile aminohydrolases (Ntn hydrolases)"/>
    <property type="match status" value="1"/>
</dbReference>
<dbReference type="InterPro" id="IPR052373">
    <property type="entry name" value="Gamma-glu_amide_hydrolase"/>
</dbReference>
<dbReference type="FunFam" id="3.60.20.10:FF:000060">
    <property type="entry name" value="Related to DUG3-probable glutamine amidotransferase"/>
    <property type="match status" value="1"/>
</dbReference>
<organism evidence="4 5">
    <name type="scientific">Malassezia pachydermatis</name>
    <dbReference type="NCBI Taxonomy" id="77020"/>
    <lineage>
        <taxon>Eukaryota</taxon>
        <taxon>Fungi</taxon>
        <taxon>Dikarya</taxon>
        <taxon>Basidiomycota</taxon>
        <taxon>Ustilaginomycotina</taxon>
        <taxon>Malasseziomycetes</taxon>
        <taxon>Malasseziales</taxon>
        <taxon>Malasseziaceae</taxon>
        <taxon>Malassezia</taxon>
    </lineage>
</organism>
<dbReference type="CDD" id="cd01908">
    <property type="entry name" value="YafJ"/>
    <property type="match status" value="1"/>
</dbReference>
<dbReference type="InterPro" id="IPR029055">
    <property type="entry name" value="Ntn_hydrolases_N"/>
</dbReference>
<dbReference type="STRING" id="77020.A0A0M8MKW3"/>
<evidence type="ECO:0000256" key="2">
    <source>
        <dbReference type="SAM" id="MobiDB-lite"/>
    </source>
</evidence>
<dbReference type="PANTHER" id="PTHR43187">
    <property type="entry name" value="GLUTAMINE AMIDOTRANSFERASE DUG3-RELATED"/>
    <property type="match status" value="1"/>
</dbReference>
<protein>
    <submittedName>
        <fullName evidence="4">N-terminal nucleophile aminohydrolase</fullName>
    </submittedName>
</protein>
<dbReference type="OrthoDB" id="14446at2759"/>
<proteinExistence type="predicted"/>
<keyword evidence="1" id="KW-0315">Glutamine amidotransferase</keyword>
<feature type="compositionally biased region" description="Low complexity" evidence="2">
    <location>
        <begin position="353"/>
        <end position="362"/>
    </location>
</feature>
<evidence type="ECO:0000313" key="5">
    <source>
        <dbReference type="Proteomes" id="UP000037751"/>
    </source>
</evidence>
<dbReference type="Gene3D" id="3.60.20.10">
    <property type="entry name" value="Glutamine Phosphoribosylpyrophosphate, subunit 1, domain 1"/>
    <property type="match status" value="1"/>
</dbReference>
<dbReference type="GO" id="GO:0005737">
    <property type="term" value="C:cytoplasm"/>
    <property type="evidence" value="ECO:0007669"/>
    <property type="project" value="TreeGrafter"/>
</dbReference>
<feature type="domain" description="Glutamine amidotransferase type-2" evidence="3">
    <location>
        <begin position="2"/>
        <end position="362"/>
    </location>
</feature>
<dbReference type="Pfam" id="PF13230">
    <property type="entry name" value="GATase_4"/>
    <property type="match status" value="1"/>
</dbReference>
<dbReference type="PANTHER" id="PTHR43187:SF1">
    <property type="entry name" value="GLUTAMINE AMIDOTRANSFERASE DUG3-RELATED"/>
    <property type="match status" value="1"/>
</dbReference>
<name>A0A0M8MKW3_9BASI</name>
<feature type="region of interest" description="Disordered" evidence="2">
    <location>
        <begin position="337"/>
        <end position="362"/>
    </location>
</feature>
<feature type="compositionally biased region" description="Polar residues" evidence="2">
    <location>
        <begin position="337"/>
        <end position="346"/>
    </location>
</feature>
<dbReference type="InterPro" id="IPR026869">
    <property type="entry name" value="EgtC-like"/>
</dbReference>
<dbReference type="AlphaFoldDB" id="A0A0M8MKW3"/>
<dbReference type="VEuPathDB" id="FungiDB:Malapachy_0676"/>
<dbReference type="Proteomes" id="UP000037751">
    <property type="component" value="Unassembled WGS sequence"/>
</dbReference>
<keyword evidence="5" id="KW-1185">Reference proteome</keyword>
<dbReference type="InterPro" id="IPR017932">
    <property type="entry name" value="GATase_2_dom"/>
</dbReference>
<evidence type="ECO:0000259" key="3">
    <source>
        <dbReference type="PROSITE" id="PS51278"/>
    </source>
</evidence>
<dbReference type="GO" id="GO:0061672">
    <property type="term" value="C:glutathione hydrolase complex"/>
    <property type="evidence" value="ECO:0007669"/>
    <property type="project" value="TreeGrafter"/>
</dbReference>
<accession>A0A0M8MKW3</accession>
<evidence type="ECO:0000313" key="4">
    <source>
        <dbReference type="EMBL" id="KOS14536.1"/>
    </source>
</evidence>
<dbReference type="GO" id="GO:0008242">
    <property type="term" value="F:omega peptidase activity"/>
    <property type="evidence" value="ECO:0007669"/>
    <property type="project" value="TreeGrafter"/>
</dbReference>
<dbReference type="GO" id="GO:0006751">
    <property type="term" value="P:glutathione catabolic process"/>
    <property type="evidence" value="ECO:0007669"/>
    <property type="project" value="TreeGrafter"/>
</dbReference>
<dbReference type="PROSITE" id="PS51278">
    <property type="entry name" value="GATASE_TYPE_2"/>
    <property type="match status" value="1"/>
</dbReference>
<dbReference type="EMBL" id="LGAV01000003">
    <property type="protein sequence ID" value="KOS14536.1"/>
    <property type="molecule type" value="Genomic_DNA"/>
</dbReference>
<reference evidence="4 5" key="1">
    <citation type="submission" date="2015-07" db="EMBL/GenBank/DDBJ databases">
        <title>Draft Genome Sequence of Malassezia furfur CBS1878 and Malassezia pachydermatis CBS1879.</title>
        <authorList>
            <person name="Triana S."/>
            <person name="Ohm R."/>
            <person name="Gonzalez A."/>
            <person name="DeCock H."/>
            <person name="Restrepo S."/>
            <person name="Celis A."/>
        </authorList>
    </citation>
    <scope>NUCLEOTIDE SEQUENCE [LARGE SCALE GENOMIC DNA]</scope>
    <source>
        <strain evidence="4 5">CBS 1879</strain>
    </source>
</reference>
<sequence length="362" mass="40395">MCRLLGMVISVGIRSNIAVYKGSEPILLSHLFTRPAHSIINQAFDSRLRLDLNTPINGDGFGVGWYDSVTDSELGQAPCIFTSVTPAWNNINLRRIAEKIKSPLIFGHVRASTAGALSETNCHPWRYGRLMWMHNGQISQFAKIKRRLLAALPEPLFLFPQGHTDSEFAFALFLSHIKDPKSSDEFSYQELKDAMLQTIRDINTWSKEAGVDEPSLLNFCVTDGKSVVCTRYVSSKTDEAASLFFSTGTSFYEHSKGEYRMVKAGRRQKIVMIASEPLTFEQADWMEIPSNTLVCITPNMNVLQYPIMDEFHNACPETLARNPDFVLRAGFHTSSSLTEAGPSTTVPHRRQMSSSSSAQVSA</sequence>